<organism evidence="2 3">
    <name type="scientific">Nocardiopsis alba</name>
    <dbReference type="NCBI Taxonomy" id="53437"/>
    <lineage>
        <taxon>Bacteria</taxon>
        <taxon>Bacillati</taxon>
        <taxon>Actinomycetota</taxon>
        <taxon>Actinomycetes</taxon>
        <taxon>Streptosporangiales</taxon>
        <taxon>Nocardiopsidaceae</taxon>
        <taxon>Nocardiopsis</taxon>
    </lineage>
</organism>
<gene>
    <name evidence="2" type="ORF">GTW20_17745</name>
</gene>
<accession>A0A7K2IW44</accession>
<comment type="caution">
    <text evidence="2">The sequence shown here is derived from an EMBL/GenBank/DDBJ whole genome shotgun (WGS) entry which is preliminary data.</text>
</comment>
<dbReference type="InterPro" id="IPR032371">
    <property type="entry name" value="DUF4873"/>
</dbReference>
<proteinExistence type="predicted"/>
<evidence type="ECO:0000313" key="3">
    <source>
        <dbReference type="Proteomes" id="UP000467124"/>
    </source>
</evidence>
<feature type="domain" description="DUF4873" evidence="1">
    <location>
        <begin position="8"/>
        <end position="102"/>
    </location>
</feature>
<dbReference type="Pfam" id="PF16170">
    <property type="entry name" value="DUF4873"/>
    <property type="match status" value="1"/>
</dbReference>
<protein>
    <submittedName>
        <fullName evidence="2">DUF4873 domain-containing protein</fullName>
    </submittedName>
</protein>
<name>A0A7K2IW44_9ACTN</name>
<dbReference type="EMBL" id="WWHY01000001">
    <property type="protein sequence ID" value="MYR34046.1"/>
    <property type="molecule type" value="Genomic_DNA"/>
</dbReference>
<sequence length="110" mass="11661">MSGFGDDEEEYRGTVTVLFSEEAEEGVEVAAHLAGHFSPLTGDYRWTGRLAAEPGITKAYEDGVRTVVVRTPDGHKGVGTLDAPNLWGGHPVNGAGAPPFAVPRIVIEDD</sequence>
<dbReference type="AlphaFoldDB" id="A0A7K2IW44"/>
<reference evidence="2 3" key="1">
    <citation type="journal article" date="2019" name="Nat. Commun.">
        <title>The antimicrobial potential of Streptomyces from insect microbiomes.</title>
        <authorList>
            <person name="Chevrette M.G."/>
            <person name="Carlson C.M."/>
            <person name="Ortega H.E."/>
            <person name="Thomas C."/>
            <person name="Ananiev G.E."/>
            <person name="Barns K.J."/>
            <person name="Book A.J."/>
            <person name="Cagnazzo J."/>
            <person name="Carlos C."/>
            <person name="Flanigan W."/>
            <person name="Grubbs K.J."/>
            <person name="Horn H.A."/>
            <person name="Hoffmann F.M."/>
            <person name="Klassen J.L."/>
            <person name="Knack J.J."/>
            <person name="Lewin G.R."/>
            <person name="McDonald B.R."/>
            <person name="Muller L."/>
            <person name="Melo W.G.P."/>
            <person name="Pinto-Tomas A.A."/>
            <person name="Schmitz A."/>
            <person name="Wendt-Pienkowski E."/>
            <person name="Wildman S."/>
            <person name="Zhao M."/>
            <person name="Zhang F."/>
            <person name="Bugni T.S."/>
            <person name="Andes D.R."/>
            <person name="Pupo M.T."/>
            <person name="Currie C.R."/>
        </authorList>
    </citation>
    <scope>NUCLEOTIDE SEQUENCE [LARGE SCALE GENOMIC DNA]</scope>
    <source>
        <strain evidence="2 3">SID5840</strain>
    </source>
</reference>
<evidence type="ECO:0000259" key="1">
    <source>
        <dbReference type="Pfam" id="PF16170"/>
    </source>
</evidence>
<dbReference type="RefSeq" id="WP_017536324.1">
    <property type="nucleotide sequence ID" value="NZ_BAZE01000009.1"/>
</dbReference>
<dbReference type="GeneID" id="91392765"/>
<evidence type="ECO:0000313" key="2">
    <source>
        <dbReference type="EMBL" id="MYR34046.1"/>
    </source>
</evidence>
<dbReference type="Proteomes" id="UP000467124">
    <property type="component" value="Unassembled WGS sequence"/>
</dbReference>